<evidence type="ECO:0000256" key="1">
    <source>
        <dbReference type="ARBA" id="ARBA00004651"/>
    </source>
</evidence>
<feature type="transmembrane region" description="Helical" evidence="6">
    <location>
        <begin position="12"/>
        <end position="37"/>
    </location>
</feature>
<dbReference type="Pfam" id="PF06271">
    <property type="entry name" value="RDD"/>
    <property type="match status" value="1"/>
</dbReference>
<dbReference type="InterPro" id="IPR051791">
    <property type="entry name" value="Pra-immunoreactive"/>
</dbReference>
<evidence type="ECO:0000313" key="9">
    <source>
        <dbReference type="Proteomes" id="UP001597340"/>
    </source>
</evidence>
<proteinExistence type="predicted"/>
<sequence>MYAGFWKRCLANLLDYTILFVIIRLFTTLLFVAIGFISVFLKMPTFLEYGSHLDDESLRILGATTLFSPLLLDWLYHTIMESSTCRGTVGKLAAGIVVVDKNNEKISFGRANARYWSKIIGLVTIFVGYIMVAFTAKKQALHDKIAHTYVVNKKWLNYSEYIKQNPPLTEMPVPAPAPGVNRLSISLNKEEQTKQ</sequence>
<evidence type="ECO:0000256" key="2">
    <source>
        <dbReference type="ARBA" id="ARBA00022475"/>
    </source>
</evidence>
<dbReference type="RefSeq" id="WP_229523361.1">
    <property type="nucleotide sequence ID" value="NZ_JAFFQR010000019.1"/>
</dbReference>
<dbReference type="Proteomes" id="UP001597340">
    <property type="component" value="Unassembled WGS sequence"/>
</dbReference>
<feature type="domain" description="RDD" evidence="7">
    <location>
        <begin position="2"/>
        <end position="146"/>
    </location>
</feature>
<evidence type="ECO:0000256" key="3">
    <source>
        <dbReference type="ARBA" id="ARBA00022692"/>
    </source>
</evidence>
<name>A0ABW4D9T1_9BACL</name>
<reference evidence="9" key="1">
    <citation type="journal article" date="2019" name="Int. J. Syst. Evol. Microbiol.">
        <title>The Global Catalogue of Microorganisms (GCM) 10K type strain sequencing project: providing services to taxonomists for standard genome sequencing and annotation.</title>
        <authorList>
            <consortium name="The Broad Institute Genomics Platform"/>
            <consortium name="The Broad Institute Genome Sequencing Center for Infectious Disease"/>
            <person name="Wu L."/>
            <person name="Ma J."/>
        </authorList>
    </citation>
    <scope>NUCLEOTIDE SEQUENCE [LARGE SCALE GENOMIC DNA]</scope>
    <source>
        <strain evidence="9">CCM 9147</strain>
    </source>
</reference>
<dbReference type="EMBL" id="JBHTNZ010000008">
    <property type="protein sequence ID" value="MFD1461437.1"/>
    <property type="molecule type" value="Genomic_DNA"/>
</dbReference>
<dbReference type="PANTHER" id="PTHR36115">
    <property type="entry name" value="PROLINE-RICH ANTIGEN HOMOLOG-RELATED"/>
    <property type="match status" value="1"/>
</dbReference>
<organism evidence="8 9">
    <name type="scientific">Paenibacillus farraposensis</name>
    <dbReference type="NCBI Taxonomy" id="2807095"/>
    <lineage>
        <taxon>Bacteria</taxon>
        <taxon>Bacillati</taxon>
        <taxon>Bacillota</taxon>
        <taxon>Bacilli</taxon>
        <taxon>Bacillales</taxon>
        <taxon>Paenibacillaceae</taxon>
        <taxon>Paenibacillus</taxon>
    </lineage>
</organism>
<comment type="subcellular location">
    <subcellularLocation>
        <location evidence="1">Cell membrane</location>
        <topology evidence="1">Multi-pass membrane protein</topology>
    </subcellularLocation>
</comment>
<keyword evidence="4 6" id="KW-1133">Transmembrane helix</keyword>
<evidence type="ECO:0000256" key="6">
    <source>
        <dbReference type="SAM" id="Phobius"/>
    </source>
</evidence>
<keyword evidence="2" id="KW-1003">Cell membrane</keyword>
<feature type="transmembrane region" description="Helical" evidence="6">
    <location>
        <begin position="57"/>
        <end position="76"/>
    </location>
</feature>
<accession>A0ABW4D9T1</accession>
<evidence type="ECO:0000259" key="7">
    <source>
        <dbReference type="Pfam" id="PF06271"/>
    </source>
</evidence>
<comment type="caution">
    <text evidence="8">The sequence shown here is derived from an EMBL/GenBank/DDBJ whole genome shotgun (WGS) entry which is preliminary data.</text>
</comment>
<keyword evidence="5 6" id="KW-0472">Membrane</keyword>
<protein>
    <submittedName>
        <fullName evidence="8">RDD family protein</fullName>
    </submittedName>
</protein>
<feature type="transmembrane region" description="Helical" evidence="6">
    <location>
        <begin position="115"/>
        <end position="136"/>
    </location>
</feature>
<keyword evidence="3 6" id="KW-0812">Transmembrane</keyword>
<keyword evidence="9" id="KW-1185">Reference proteome</keyword>
<evidence type="ECO:0000256" key="4">
    <source>
        <dbReference type="ARBA" id="ARBA00022989"/>
    </source>
</evidence>
<evidence type="ECO:0000256" key="5">
    <source>
        <dbReference type="ARBA" id="ARBA00023136"/>
    </source>
</evidence>
<dbReference type="InterPro" id="IPR010432">
    <property type="entry name" value="RDD"/>
</dbReference>
<gene>
    <name evidence="8" type="ORF">ACFQ5D_08400</name>
</gene>
<evidence type="ECO:0000313" key="8">
    <source>
        <dbReference type="EMBL" id="MFD1461437.1"/>
    </source>
</evidence>